<feature type="domain" description="Tyrosine-protein phosphatase" evidence="2">
    <location>
        <begin position="30"/>
        <end position="296"/>
    </location>
</feature>
<dbReference type="PANTHER" id="PTHR19134:SF534">
    <property type="entry name" value="LD27988P"/>
    <property type="match status" value="1"/>
</dbReference>
<dbReference type="InterPro" id="IPR029021">
    <property type="entry name" value="Prot-tyrosine_phosphatase-like"/>
</dbReference>
<evidence type="ECO:0000313" key="4">
    <source>
        <dbReference type="EMBL" id="ACE75483.1"/>
    </source>
</evidence>
<dbReference type="RefSeq" id="YP_009665912.1">
    <property type="nucleotide sequence ID" value="NC_043336.1"/>
</dbReference>
<dbReference type="SUPFAM" id="SSF52799">
    <property type="entry name" value="(Phosphotyrosine protein) phosphatases II"/>
    <property type="match status" value="1"/>
</dbReference>
<accession>B8PQ57</accession>
<dbReference type="Gene3D" id="3.90.190.10">
    <property type="entry name" value="Protein tyrosine phosphatase superfamily"/>
    <property type="match status" value="1"/>
</dbReference>
<dbReference type="SMART" id="SM00194">
    <property type="entry name" value="PTPc"/>
    <property type="match status" value="1"/>
</dbReference>
<dbReference type="InterPro" id="IPR003595">
    <property type="entry name" value="Tyr_Pase_cat"/>
</dbReference>
<evidence type="ECO:0000259" key="3">
    <source>
        <dbReference type="PROSITE" id="PS50056"/>
    </source>
</evidence>
<feature type="domain" description="Tyrosine specific protein phosphatases" evidence="3">
    <location>
        <begin position="201"/>
        <end position="287"/>
    </location>
</feature>
<reference evidence="4" key="1">
    <citation type="submission" date="2007-06" db="EMBL/GenBank/DDBJ databases">
        <authorList>
            <person name="Desjardins C.A."/>
            <person name="Gundersen-Rindal D.E."/>
            <person name="Hostetler J.B."/>
            <person name="Tallon L.J."/>
            <person name="Utterback T.R."/>
            <person name="Fuester R.W."/>
            <person name="Schatz M.C."/>
            <person name="Pedroni M.J."/>
            <person name="Fadrosh D.W."/>
            <person name="Haas B.J."/>
            <person name="Toms B.S."/>
            <person name="Chen D."/>
            <person name="Nene V."/>
        </authorList>
    </citation>
    <scope>NUCLEOTIDE SEQUENCE</scope>
</reference>
<dbReference type="PANTHER" id="PTHR19134">
    <property type="entry name" value="RECEPTOR-TYPE TYROSINE-PROTEIN PHOSPHATASE"/>
    <property type="match status" value="1"/>
</dbReference>
<proteinExistence type="inferred from homology"/>
<sequence>MYSYISHISQEFKSEDFLKFVQQNGFEETVEEEYKTILRKPMGGMFKESQKSENVPLNRIRYPNCFDHSRVVLPVEKERGDYINGNYVDGYNQTKKFICMQAPMHHTNYDLWRTVWMNHSRIIVMLCEKTAFNRKIYDAYWCHMKGTLKCGKFEVQTKKIEVQQNYVKSTLEVTDGTGASQEVLHFAFTTWPDMDLPATVDDFLDFVLAVRRDNEIIKKRLTQEGCQFHNPSIIVHSEMGVNRSGVFCAIEIEISRFNETGLISLASTVTRIREQRHNAVSRFTSYIFCYKVLAKYVSTVGPPNENSLKLVGSYFLPLFKNSAVSNFFSSRHGES</sequence>
<dbReference type="InterPro" id="IPR000387">
    <property type="entry name" value="Tyr_Pase_dom"/>
</dbReference>
<evidence type="ECO:0000259" key="2">
    <source>
        <dbReference type="PROSITE" id="PS50055"/>
    </source>
</evidence>
<dbReference type="PROSITE" id="PS50055">
    <property type="entry name" value="TYR_PHOSPHATASE_PTP"/>
    <property type="match status" value="1"/>
</dbReference>
<dbReference type="GO" id="GO:0004725">
    <property type="term" value="F:protein tyrosine phosphatase activity"/>
    <property type="evidence" value="ECO:0007669"/>
    <property type="project" value="InterPro"/>
</dbReference>
<dbReference type="InterPro" id="IPR050348">
    <property type="entry name" value="Protein-Tyr_Phosphatase"/>
</dbReference>
<dbReference type="GeneID" id="41332149"/>
<dbReference type="PROSITE" id="PS50056">
    <property type="entry name" value="TYR_PHOSPHATASE_2"/>
    <property type="match status" value="1"/>
</dbReference>
<comment type="similarity">
    <text evidence="1">Belongs to the protein-tyrosine phosphatase family.</text>
</comment>
<dbReference type="CDD" id="cd00047">
    <property type="entry name" value="PTPc"/>
    <property type="match status" value="1"/>
</dbReference>
<name>B8PQ57_9VIRU</name>
<dbReference type="EMBL" id="EU001258">
    <property type="protein sequence ID" value="ACE75483.1"/>
    <property type="molecule type" value="Genomic_DNA"/>
</dbReference>
<protein>
    <submittedName>
        <fullName evidence="4">Protein tyrosine phosphatase</fullName>
    </submittedName>
</protein>
<evidence type="ECO:0000256" key="1">
    <source>
        <dbReference type="ARBA" id="ARBA00009580"/>
    </source>
</evidence>
<dbReference type="SMART" id="SM00404">
    <property type="entry name" value="PTPc_motif"/>
    <property type="match status" value="1"/>
</dbReference>
<dbReference type="KEGG" id="vg:41332149"/>
<dbReference type="PRINTS" id="PR00700">
    <property type="entry name" value="PRTYPHPHTASE"/>
</dbReference>
<organism evidence="4">
    <name type="scientific">Bracoviriform indiense</name>
    <dbReference type="NCBI Taxonomy" id="116759"/>
    <lineage>
        <taxon>Viruses</taxon>
        <taxon>Viruses incertae sedis</taxon>
        <taxon>Polydnaviriformidae</taxon>
        <taxon>Bracoviriform</taxon>
    </lineage>
</organism>
<dbReference type="InterPro" id="IPR000242">
    <property type="entry name" value="PTP_cat"/>
</dbReference>
<gene>
    <name evidence="4" type="ORF">GBV_29_0020</name>
</gene>
<dbReference type="Pfam" id="PF00102">
    <property type="entry name" value="Y_phosphatase"/>
    <property type="match status" value="1"/>
</dbReference>